<feature type="compositionally biased region" description="Polar residues" evidence="1">
    <location>
        <begin position="382"/>
        <end position="414"/>
    </location>
</feature>
<feature type="region of interest" description="Disordered" evidence="1">
    <location>
        <begin position="333"/>
        <end position="353"/>
    </location>
</feature>
<reference evidence="4 5" key="1">
    <citation type="journal article" date="2019" name="Sci. Rep.">
        <title>Comparative genomics of chytrid fungi reveal insights into the obligate biotrophic and pathogenic lifestyle of Synchytrium endobioticum.</title>
        <authorList>
            <person name="van de Vossenberg B.T.L.H."/>
            <person name="Warris S."/>
            <person name="Nguyen H.D.T."/>
            <person name="van Gent-Pelzer M.P.E."/>
            <person name="Joly D.L."/>
            <person name="van de Geest H.C."/>
            <person name="Bonants P.J.M."/>
            <person name="Smith D.S."/>
            <person name="Levesque C.A."/>
            <person name="van der Lee T.A.J."/>
        </authorList>
    </citation>
    <scope>NUCLEOTIDE SEQUENCE [LARGE SCALE GENOMIC DNA]</scope>
    <source>
        <strain evidence="2 5">LEV6574</strain>
        <strain evidence="3 4">MB42</strain>
    </source>
</reference>
<evidence type="ECO:0000313" key="4">
    <source>
        <dbReference type="Proteomes" id="UP000317494"/>
    </source>
</evidence>
<dbReference type="EMBL" id="QEAN01000013">
    <property type="protein sequence ID" value="TPX53638.1"/>
    <property type="molecule type" value="Genomic_DNA"/>
</dbReference>
<accession>A0A507DRQ2</accession>
<gene>
    <name evidence="2" type="ORF">SeLEV6574_g05452</name>
    <name evidence="3" type="ORF">SeMB42_g00633</name>
</gene>
<feature type="region of interest" description="Disordered" evidence="1">
    <location>
        <begin position="378"/>
        <end position="420"/>
    </location>
</feature>
<proteinExistence type="predicted"/>
<dbReference type="Proteomes" id="UP000317494">
    <property type="component" value="Unassembled WGS sequence"/>
</dbReference>
<dbReference type="EMBL" id="QEAM01000257">
    <property type="protein sequence ID" value="TPX42711.1"/>
    <property type="molecule type" value="Genomic_DNA"/>
</dbReference>
<protein>
    <submittedName>
        <fullName evidence="3">Uncharacterized protein</fullName>
    </submittedName>
</protein>
<evidence type="ECO:0000313" key="3">
    <source>
        <dbReference type="EMBL" id="TPX53638.1"/>
    </source>
</evidence>
<feature type="compositionally biased region" description="Polar residues" evidence="1">
    <location>
        <begin position="123"/>
        <end position="139"/>
    </location>
</feature>
<name>A0A507DRQ2_9FUNG</name>
<feature type="region of interest" description="Disordered" evidence="1">
    <location>
        <begin position="34"/>
        <end position="62"/>
    </location>
</feature>
<comment type="caution">
    <text evidence="3">The sequence shown here is derived from an EMBL/GenBank/DDBJ whole genome shotgun (WGS) entry which is preliminary data.</text>
</comment>
<sequence>MTSRYPPELSEFERFVKGLTADDLSSEIAAILRRADHQSHSRTGKPSPKKAAWPPPLESFGIMSEPTMKTTAFDHSVSVNQPITTTMNNGWNRNNSNDTVTELSLEEENLLRETYNKVDSFKLDSNNSKPTATVNNPTMVMNGENKRMSNPTYTEKPPLAPSSRKNAEWVEKPLDTKTLERELGAISGNISVLHDKLGISEAAAKRLESVRKELDSLRKDLGDPDLMSSSNTIKFDRPHQQSITREDLKQFENDFISKRLMPIIRQERTRTIEMVIDLVQRAGLSIDPVAAKSNGRRHHYEHDQKEECMSPARTSMPKPFIPPVMSSINKHLNISPYPRLPSPTTRESPHSDDPDMKQVLMGLKQKLDIRLQQAGSGGGLNTIGQTRRSLKTSSTALKPPKSSTQVSTRPTTAQLAAVPKWSQQRLKRKSYLLPTAASRAKGPVKAVFK</sequence>
<evidence type="ECO:0000313" key="2">
    <source>
        <dbReference type="EMBL" id="TPX42711.1"/>
    </source>
</evidence>
<organism evidence="3 4">
    <name type="scientific">Synchytrium endobioticum</name>
    <dbReference type="NCBI Taxonomy" id="286115"/>
    <lineage>
        <taxon>Eukaryota</taxon>
        <taxon>Fungi</taxon>
        <taxon>Fungi incertae sedis</taxon>
        <taxon>Chytridiomycota</taxon>
        <taxon>Chytridiomycota incertae sedis</taxon>
        <taxon>Chytridiomycetes</taxon>
        <taxon>Synchytriales</taxon>
        <taxon>Synchytriaceae</taxon>
        <taxon>Synchytrium</taxon>
    </lineage>
</organism>
<dbReference type="Proteomes" id="UP000320475">
    <property type="component" value="Unassembled WGS sequence"/>
</dbReference>
<feature type="region of interest" description="Disordered" evidence="1">
    <location>
        <begin position="122"/>
        <end position="166"/>
    </location>
</feature>
<keyword evidence="4" id="KW-1185">Reference proteome</keyword>
<evidence type="ECO:0000256" key="1">
    <source>
        <dbReference type="SAM" id="MobiDB-lite"/>
    </source>
</evidence>
<dbReference type="AlphaFoldDB" id="A0A507DRQ2"/>
<evidence type="ECO:0000313" key="5">
    <source>
        <dbReference type="Proteomes" id="UP000320475"/>
    </source>
</evidence>
<dbReference type="VEuPathDB" id="FungiDB:SeMB42_g00633"/>
<feature type="region of interest" description="Disordered" evidence="1">
    <location>
        <begin position="293"/>
        <end position="313"/>
    </location>
</feature>